<protein>
    <recommendedName>
        <fullName evidence="4">SnoaL-like domain-containing protein</fullName>
    </recommendedName>
</protein>
<feature type="chain" id="PRO_5001770788" description="SnoaL-like domain-containing protein" evidence="1">
    <location>
        <begin position="25"/>
        <end position="162"/>
    </location>
</feature>
<proteinExistence type="predicted"/>
<evidence type="ECO:0008006" key="4">
    <source>
        <dbReference type="Google" id="ProtNLM"/>
    </source>
</evidence>
<feature type="signal peptide" evidence="1">
    <location>
        <begin position="1"/>
        <end position="24"/>
    </location>
</feature>
<dbReference type="HOGENOM" id="CLU_1636516_0_0_1"/>
<dbReference type="Proteomes" id="UP000028045">
    <property type="component" value="Unassembled WGS sequence"/>
</dbReference>
<dbReference type="AlphaFoldDB" id="A0A084AEW5"/>
<reference evidence="2 3" key="1">
    <citation type="journal article" date="2014" name="BMC Genomics">
        <title>Comparative genome sequencing reveals chemotype-specific gene clusters in the toxigenic black mold Stachybotrys.</title>
        <authorList>
            <person name="Semeiks J."/>
            <person name="Borek D."/>
            <person name="Otwinowski Z."/>
            <person name="Grishin N.V."/>
        </authorList>
    </citation>
    <scope>NUCLEOTIDE SEQUENCE [LARGE SCALE GENOMIC DNA]</scope>
    <source>
        <strain evidence="3">CBS 109288 / IBT 7711</strain>
    </source>
</reference>
<dbReference type="SUPFAM" id="SSF54427">
    <property type="entry name" value="NTF2-like"/>
    <property type="match status" value="1"/>
</dbReference>
<evidence type="ECO:0000256" key="1">
    <source>
        <dbReference type="SAM" id="SignalP"/>
    </source>
</evidence>
<evidence type="ECO:0000313" key="2">
    <source>
        <dbReference type="EMBL" id="KEY63844.1"/>
    </source>
</evidence>
<dbReference type="EMBL" id="KL649655">
    <property type="protein sequence ID" value="KEY63844.1"/>
    <property type="molecule type" value="Genomic_DNA"/>
</dbReference>
<accession>A0A084AEW5</accession>
<evidence type="ECO:0000313" key="3">
    <source>
        <dbReference type="Proteomes" id="UP000028045"/>
    </source>
</evidence>
<name>A0A084AEW5_STACB</name>
<gene>
    <name evidence="2" type="ORF">S7711_11494</name>
</gene>
<sequence>MVNGTSLFSAAFAALGLLSPTANSAGTDDATWPAIKIDPLIKQNIARAYRAADDPNGGPEVAAAFTESGSFTDLGTTFTGRDVISNAITTAFSNGFSEQTHTIYAVFANESPGLELMLRGHAEVRMDNGSTLAGDFVAWAVTDRASYEAGDPKLSNLHVFSA</sequence>
<dbReference type="InterPro" id="IPR032710">
    <property type="entry name" value="NTF2-like_dom_sf"/>
</dbReference>
<organism evidence="2 3">
    <name type="scientific">Stachybotrys chartarum (strain CBS 109288 / IBT 7711)</name>
    <name type="common">Toxic black mold</name>
    <name type="synonym">Stilbospora chartarum</name>
    <dbReference type="NCBI Taxonomy" id="1280523"/>
    <lineage>
        <taxon>Eukaryota</taxon>
        <taxon>Fungi</taxon>
        <taxon>Dikarya</taxon>
        <taxon>Ascomycota</taxon>
        <taxon>Pezizomycotina</taxon>
        <taxon>Sordariomycetes</taxon>
        <taxon>Hypocreomycetidae</taxon>
        <taxon>Hypocreales</taxon>
        <taxon>Stachybotryaceae</taxon>
        <taxon>Stachybotrys</taxon>
    </lineage>
</organism>
<keyword evidence="3" id="KW-1185">Reference proteome</keyword>
<keyword evidence="1" id="KW-0732">Signal</keyword>